<dbReference type="GO" id="GO:0003677">
    <property type="term" value="F:DNA binding"/>
    <property type="evidence" value="ECO:0007669"/>
    <property type="project" value="UniProtKB-KW"/>
</dbReference>
<dbReference type="GO" id="GO:0006355">
    <property type="term" value="P:regulation of DNA-templated transcription"/>
    <property type="evidence" value="ECO:0007669"/>
    <property type="project" value="InterPro"/>
</dbReference>
<evidence type="ECO:0000256" key="2">
    <source>
        <dbReference type="ARBA" id="ARBA00023125"/>
    </source>
</evidence>
<dbReference type="PANTHER" id="PTHR44688">
    <property type="entry name" value="DNA-BINDING TRANSCRIPTIONAL ACTIVATOR DEVR_DOSR"/>
    <property type="match status" value="1"/>
</dbReference>
<dbReference type="InterPro" id="IPR000792">
    <property type="entry name" value="Tscrpt_reg_LuxR_C"/>
</dbReference>
<name>A0A2I1R5D9_9ACTN</name>
<sequence length="342" mass="37282">MGDPATDLTRGQLTRAVRLLQGHVHFDAALLIHQPEGARSRIVSRVGYSSGSAWALQHLFPRDYEVGFTNRLNPSDGLPLSISDVGGRVRDEFTRTVLFEQYLRAEGFADGMTVELFDGGDYVGLAHFSARSPDAFAAPQRALARDLSGLLALVLRPDQASENIRRPSSDDAGSAVPAPSTVYLRRGARTLSAGPVDVPFVTEAAFVHVVDDFVACGVGELRHLWWHQGTWYRVMLSRLGDFGDLRVTAWPVTSEQVWHLSRQEVRALSGLVVGRTDAAIATGLNLSPRTVHTHMVNIRRKLGVDRRTEAAARATATATVVPGPATAPVAELARIYRDTFPT</sequence>
<feature type="domain" description="HTH luxR-type" evidence="4">
    <location>
        <begin position="253"/>
        <end position="318"/>
    </location>
</feature>
<dbReference type="Gene3D" id="1.10.10.10">
    <property type="entry name" value="Winged helix-like DNA-binding domain superfamily/Winged helix DNA-binding domain"/>
    <property type="match status" value="1"/>
</dbReference>
<dbReference type="PANTHER" id="PTHR44688:SF16">
    <property type="entry name" value="DNA-BINDING TRANSCRIPTIONAL ACTIVATOR DEVR_DOSR"/>
    <property type="match status" value="1"/>
</dbReference>
<gene>
    <name evidence="5" type="ORF">CYJ73_17245</name>
</gene>
<reference evidence="5 6" key="1">
    <citation type="submission" date="2017-12" db="EMBL/GenBank/DDBJ databases">
        <title>Phylogenetic diversity of female urinary microbiome.</title>
        <authorList>
            <person name="Thomas-White K."/>
            <person name="Wolfe A.J."/>
        </authorList>
    </citation>
    <scope>NUCLEOTIDE SEQUENCE [LARGE SCALE GENOMIC DNA]</scope>
    <source>
        <strain evidence="5 6">UMB0777</strain>
    </source>
</reference>
<comment type="caution">
    <text evidence="5">The sequence shown here is derived from an EMBL/GenBank/DDBJ whole genome shotgun (WGS) entry which is preliminary data.</text>
</comment>
<evidence type="ECO:0000256" key="1">
    <source>
        <dbReference type="ARBA" id="ARBA00023015"/>
    </source>
</evidence>
<organism evidence="5 6">
    <name type="scientific">Gordonia terrae</name>
    <dbReference type="NCBI Taxonomy" id="2055"/>
    <lineage>
        <taxon>Bacteria</taxon>
        <taxon>Bacillati</taxon>
        <taxon>Actinomycetota</taxon>
        <taxon>Actinomycetes</taxon>
        <taxon>Mycobacteriales</taxon>
        <taxon>Gordoniaceae</taxon>
        <taxon>Gordonia</taxon>
    </lineage>
</organism>
<evidence type="ECO:0000313" key="5">
    <source>
        <dbReference type="EMBL" id="PKZ64347.1"/>
    </source>
</evidence>
<protein>
    <submittedName>
        <fullName evidence="5">LuxR family transcriptional regulator</fullName>
    </submittedName>
</protein>
<dbReference type="PRINTS" id="PR00038">
    <property type="entry name" value="HTHLUXR"/>
</dbReference>
<accession>A0A2I1R5D9</accession>
<dbReference type="InterPro" id="IPR016032">
    <property type="entry name" value="Sig_transdc_resp-reg_C-effctor"/>
</dbReference>
<dbReference type="InterPro" id="IPR036388">
    <property type="entry name" value="WH-like_DNA-bd_sf"/>
</dbReference>
<proteinExistence type="predicted"/>
<evidence type="ECO:0000256" key="3">
    <source>
        <dbReference type="ARBA" id="ARBA00023163"/>
    </source>
</evidence>
<dbReference type="EMBL" id="PKJC01000014">
    <property type="protein sequence ID" value="PKZ64347.1"/>
    <property type="molecule type" value="Genomic_DNA"/>
</dbReference>
<dbReference type="CDD" id="cd06170">
    <property type="entry name" value="LuxR_C_like"/>
    <property type="match status" value="1"/>
</dbReference>
<keyword evidence="3" id="KW-0804">Transcription</keyword>
<dbReference type="SUPFAM" id="SSF46894">
    <property type="entry name" value="C-terminal effector domain of the bipartite response regulators"/>
    <property type="match status" value="1"/>
</dbReference>
<dbReference type="STRING" id="2055.BCM27_17580"/>
<dbReference type="SMART" id="SM00421">
    <property type="entry name" value="HTH_LUXR"/>
    <property type="match status" value="1"/>
</dbReference>
<dbReference type="RefSeq" id="WP_101821120.1">
    <property type="nucleotide sequence ID" value="NZ_PKJC01000014.1"/>
</dbReference>
<keyword evidence="2" id="KW-0238">DNA-binding</keyword>
<evidence type="ECO:0000259" key="4">
    <source>
        <dbReference type="PROSITE" id="PS50043"/>
    </source>
</evidence>
<keyword evidence="1" id="KW-0805">Transcription regulation</keyword>
<dbReference type="AlphaFoldDB" id="A0A2I1R5D9"/>
<dbReference type="Pfam" id="PF00196">
    <property type="entry name" value="GerE"/>
    <property type="match status" value="1"/>
</dbReference>
<evidence type="ECO:0000313" key="6">
    <source>
        <dbReference type="Proteomes" id="UP000234662"/>
    </source>
</evidence>
<dbReference type="PROSITE" id="PS50043">
    <property type="entry name" value="HTH_LUXR_2"/>
    <property type="match status" value="1"/>
</dbReference>
<dbReference type="Proteomes" id="UP000234662">
    <property type="component" value="Unassembled WGS sequence"/>
</dbReference>